<dbReference type="PANTHER" id="PTHR46825:SF11">
    <property type="entry name" value="PENICILLIN-BINDING PROTEIN 4"/>
    <property type="match status" value="1"/>
</dbReference>
<feature type="domain" description="Beta-lactamase-related" evidence="5">
    <location>
        <begin position="92"/>
        <end position="247"/>
    </location>
</feature>
<evidence type="ECO:0000313" key="6">
    <source>
        <dbReference type="EMBL" id="USW54991.1"/>
    </source>
</evidence>
<feature type="signal peptide" evidence="4">
    <location>
        <begin position="1"/>
        <end position="19"/>
    </location>
</feature>
<evidence type="ECO:0000256" key="3">
    <source>
        <dbReference type="ARBA" id="ARBA00038215"/>
    </source>
</evidence>
<evidence type="ECO:0000259" key="5">
    <source>
        <dbReference type="Pfam" id="PF00144"/>
    </source>
</evidence>
<gene>
    <name evidence="6" type="ORF">Slin15195_G083100</name>
</gene>
<keyword evidence="4" id="KW-0732">Signal</keyword>
<protein>
    <submittedName>
        <fullName evidence="6">Beta-lactamase/transpeptidase</fullName>
    </submittedName>
</protein>
<evidence type="ECO:0000256" key="4">
    <source>
        <dbReference type="SAM" id="SignalP"/>
    </source>
</evidence>
<dbReference type="EMBL" id="CP099424">
    <property type="protein sequence ID" value="USW54991.1"/>
    <property type="molecule type" value="Genomic_DNA"/>
</dbReference>
<dbReference type="SUPFAM" id="SSF56601">
    <property type="entry name" value="beta-lactamase/transpeptidase-like"/>
    <property type="match status" value="1"/>
</dbReference>
<proteinExistence type="inferred from homology"/>
<keyword evidence="7" id="KW-1185">Reference proteome</keyword>
<dbReference type="Pfam" id="PF00144">
    <property type="entry name" value="Beta-lactamase"/>
    <property type="match status" value="1"/>
</dbReference>
<reference evidence="6" key="1">
    <citation type="submission" date="2022-06" db="EMBL/GenBank/DDBJ databases">
        <title>Complete genome sequences of two strains of the flax pathogen Septoria linicola.</title>
        <authorList>
            <person name="Lapalu N."/>
            <person name="Simon A."/>
            <person name="Demenou B."/>
            <person name="Paumier D."/>
            <person name="Guillot M.-P."/>
            <person name="Gout L."/>
            <person name="Valade R."/>
        </authorList>
    </citation>
    <scope>NUCLEOTIDE SEQUENCE</scope>
    <source>
        <strain evidence="6">SE15195</strain>
    </source>
</reference>
<keyword evidence="2" id="KW-0472">Membrane</keyword>
<dbReference type="InterPro" id="IPR012338">
    <property type="entry name" value="Beta-lactam/transpept-like"/>
</dbReference>
<comment type="subcellular location">
    <subcellularLocation>
        <location evidence="1">Membrane</location>
    </subcellularLocation>
</comment>
<organism evidence="6 7">
    <name type="scientific">Septoria linicola</name>
    <dbReference type="NCBI Taxonomy" id="215465"/>
    <lineage>
        <taxon>Eukaryota</taxon>
        <taxon>Fungi</taxon>
        <taxon>Dikarya</taxon>
        <taxon>Ascomycota</taxon>
        <taxon>Pezizomycotina</taxon>
        <taxon>Dothideomycetes</taxon>
        <taxon>Dothideomycetidae</taxon>
        <taxon>Mycosphaerellales</taxon>
        <taxon>Mycosphaerellaceae</taxon>
        <taxon>Septoria</taxon>
    </lineage>
</organism>
<dbReference type="InterPro" id="IPR001466">
    <property type="entry name" value="Beta-lactam-related"/>
</dbReference>
<dbReference type="Proteomes" id="UP001056384">
    <property type="component" value="Chromosome 7"/>
</dbReference>
<dbReference type="InterPro" id="IPR050491">
    <property type="entry name" value="AmpC-like"/>
</dbReference>
<evidence type="ECO:0000256" key="2">
    <source>
        <dbReference type="ARBA" id="ARBA00023136"/>
    </source>
</evidence>
<name>A0A9Q9EKN6_9PEZI</name>
<dbReference type="PANTHER" id="PTHR46825">
    <property type="entry name" value="D-ALANYL-D-ALANINE-CARBOXYPEPTIDASE/ENDOPEPTIDASE AMPH"/>
    <property type="match status" value="1"/>
</dbReference>
<accession>A0A9Q9EKN6</accession>
<dbReference type="OrthoDB" id="5946976at2759"/>
<evidence type="ECO:0000256" key="1">
    <source>
        <dbReference type="ARBA" id="ARBA00004370"/>
    </source>
</evidence>
<comment type="similarity">
    <text evidence="3">Belongs to the peptidase S12 family.</text>
</comment>
<sequence length="456" mass="51536">MHFSRVLALIATVNIFTQAQYIDTPQNWTYLIQQACSYDPYGTWMPFKPEAQYSATLGYLESIREASMVPGLVAVQADLNKYRCCSSQVGIAMTATLIAKLVEAGAVTWDTTLGEIFKERAFPSWDEGQTFPLNEAYADITLRMVAAHRSGISNDTRYMDVTFWTSELDNGSYEGRRDSLLAWALSQPPFHAVGTRFMYSTTNYIILGAVVDRMSGVFEAVMQQKLFTPLNMDCGSGPAPQRGYRQDELDYPWPHRPDQCYSIEPEAEGDWRADRTVLIGTFDFATLHTAYDIYPDTWSYTPGGWYGDRERGLWHQGTNGYNNAYTYTSVSRRKVFFAYTNLGGSIGNNNGERAVNRVIDAFASDVLDLDQDAAPCFAYQPAITSAVPQFTGYVLPNGELTYESIDTRTLSIQRRVHARRSATACLYCSDNDIARWRGICDRPTRDVYWCSYSEEM</sequence>
<dbReference type="Gene3D" id="3.40.710.10">
    <property type="entry name" value="DD-peptidase/beta-lactamase superfamily"/>
    <property type="match status" value="1"/>
</dbReference>
<evidence type="ECO:0000313" key="7">
    <source>
        <dbReference type="Proteomes" id="UP001056384"/>
    </source>
</evidence>
<dbReference type="GO" id="GO:0016020">
    <property type="term" value="C:membrane"/>
    <property type="evidence" value="ECO:0007669"/>
    <property type="project" value="UniProtKB-SubCell"/>
</dbReference>
<feature type="chain" id="PRO_5040253252" evidence="4">
    <location>
        <begin position="20"/>
        <end position="456"/>
    </location>
</feature>
<dbReference type="AlphaFoldDB" id="A0A9Q9EKN6"/>